<dbReference type="Pfam" id="PF01429">
    <property type="entry name" value="MBD"/>
    <property type="match status" value="1"/>
</dbReference>
<keyword evidence="4" id="KW-0489">Methyltransferase</keyword>
<dbReference type="AlphaFoldDB" id="V4CGK3"/>
<feature type="domain" description="Pre-SET" evidence="12">
    <location>
        <begin position="352"/>
        <end position="422"/>
    </location>
</feature>
<dbReference type="InterPro" id="IPR041292">
    <property type="entry name" value="Tudor_4"/>
</dbReference>
<protein>
    <recommendedName>
        <fullName evidence="17">Histone-lysine N-methyltransferase</fullName>
    </recommendedName>
</protein>
<dbReference type="InterPro" id="IPR016177">
    <property type="entry name" value="DNA-bd_dom_sf"/>
</dbReference>
<evidence type="ECO:0000259" key="14">
    <source>
        <dbReference type="PROSITE" id="PS50982"/>
    </source>
</evidence>
<dbReference type="Pfam" id="PF00856">
    <property type="entry name" value="SET"/>
    <property type="match status" value="1"/>
</dbReference>
<gene>
    <name evidence="15" type="ORF">LOTGIDRAFT_111681</name>
</gene>
<keyword evidence="16" id="KW-1185">Reference proteome</keyword>
<dbReference type="CDD" id="cd21181">
    <property type="entry name" value="Tudor_SETDB1_rpt2"/>
    <property type="match status" value="1"/>
</dbReference>
<dbReference type="HOGENOM" id="CLU_003279_0_0_1"/>
<keyword evidence="6" id="KW-0949">S-adenosyl-L-methionine</keyword>
<evidence type="ECO:0000256" key="8">
    <source>
        <dbReference type="ARBA" id="ARBA00022833"/>
    </source>
</evidence>
<evidence type="ECO:0000256" key="9">
    <source>
        <dbReference type="ARBA" id="ARBA00023242"/>
    </source>
</evidence>
<dbReference type="PROSITE" id="PS50280">
    <property type="entry name" value="SET"/>
    <property type="match status" value="1"/>
</dbReference>
<dbReference type="InterPro" id="IPR047232">
    <property type="entry name" value="SETDB1/2-like_MBD"/>
</dbReference>
<dbReference type="GO" id="GO:0008270">
    <property type="term" value="F:zinc ion binding"/>
    <property type="evidence" value="ECO:0007669"/>
    <property type="project" value="InterPro"/>
</dbReference>
<evidence type="ECO:0000256" key="10">
    <source>
        <dbReference type="SAM" id="MobiDB-lite"/>
    </source>
</evidence>
<keyword evidence="9" id="KW-0539">Nucleus</keyword>
<evidence type="ECO:0000259" key="12">
    <source>
        <dbReference type="PROSITE" id="PS50867"/>
    </source>
</evidence>
<keyword evidence="5" id="KW-0808">Transferase</keyword>
<dbReference type="GO" id="GO:0005694">
    <property type="term" value="C:chromosome"/>
    <property type="evidence" value="ECO:0007669"/>
    <property type="project" value="UniProtKB-SubCell"/>
</dbReference>
<dbReference type="PROSITE" id="PS50982">
    <property type="entry name" value="MBD"/>
    <property type="match status" value="1"/>
</dbReference>
<dbReference type="GO" id="GO:0070828">
    <property type="term" value="P:heterochromatin organization"/>
    <property type="evidence" value="ECO:0007669"/>
    <property type="project" value="TreeGrafter"/>
</dbReference>
<dbReference type="EMBL" id="KB200521">
    <property type="protein sequence ID" value="ESP01220.1"/>
    <property type="molecule type" value="Genomic_DNA"/>
</dbReference>
<feature type="non-terminal residue" evidence="15">
    <location>
        <position position="1"/>
    </location>
</feature>
<feature type="domain" description="MBD" evidence="14">
    <location>
        <begin position="222"/>
        <end position="290"/>
    </location>
</feature>
<dbReference type="InterPro" id="IPR051516">
    <property type="entry name" value="SETDB_methyltransferase"/>
</dbReference>
<keyword evidence="7" id="KW-0479">Metal-binding</keyword>
<dbReference type="SUPFAM" id="SSF82199">
    <property type="entry name" value="SET domain"/>
    <property type="match status" value="1"/>
</dbReference>
<dbReference type="SUPFAM" id="SSF54171">
    <property type="entry name" value="DNA-binding domain"/>
    <property type="match status" value="1"/>
</dbReference>
<dbReference type="Proteomes" id="UP000030746">
    <property type="component" value="Unassembled WGS sequence"/>
</dbReference>
<dbReference type="Pfam" id="PF18358">
    <property type="entry name" value="Tudor_4"/>
    <property type="match status" value="1"/>
</dbReference>
<feature type="region of interest" description="Disordered" evidence="10">
    <location>
        <begin position="502"/>
        <end position="544"/>
    </location>
</feature>
<dbReference type="GO" id="GO:0005634">
    <property type="term" value="C:nucleus"/>
    <property type="evidence" value="ECO:0007669"/>
    <property type="project" value="UniProtKB-SubCell"/>
</dbReference>
<evidence type="ECO:0000256" key="3">
    <source>
        <dbReference type="ARBA" id="ARBA00022454"/>
    </source>
</evidence>
<reference evidence="15 16" key="1">
    <citation type="journal article" date="2013" name="Nature">
        <title>Insights into bilaterian evolution from three spiralian genomes.</title>
        <authorList>
            <person name="Simakov O."/>
            <person name="Marletaz F."/>
            <person name="Cho S.J."/>
            <person name="Edsinger-Gonzales E."/>
            <person name="Havlak P."/>
            <person name="Hellsten U."/>
            <person name="Kuo D.H."/>
            <person name="Larsson T."/>
            <person name="Lv J."/>
            <person name="Arendt D."/>
            <person name="Savage R."/>
            <person name="Osoegawa K."/>
            <person name="de Jong P."/>
            <person name="Grimwood J."/>
            <person name="Chapman J.A."/>
            <person name="Shapiro H."/>
            <person name="Aerts A."/>
            <person name="Otillar R.P."/>
            <person name="Terry A.Y."/>
            <person name="Boore J.L."/>
            <person name="Grigoriev I.V."/>
            <person name="Lindberg D.R."/>
            <person name="Seaver E.C."/>
            <person name="Weisblat D.A."/>
            <person name="Putnam N.H."/>
            <person name="Rokhsar D.S."/>
        </authorList>
    </citation>
    <scope>NUCLEOTIDE SEQUENCE [LARGE SCALE GENOMIC DNA]</scope>
</reference>
<dbReference type="Pfam" id="PF05033">
    <property type="entry name" value="Pre-SET"/>
    <property type="match status" value="1"/>
</dbReference>
<dbReference type="Gene3D" id="2.170.270.10">
    <property type="entry name" value="SET domain"/>
    <property type="match status" value="1"/>
</dbReference>
<dbReference type="GO" id="GO:0032259">
    <property type="term" value="P:methylation"/>
    <property type="evidence" value="ECO:0007669"/>
    <property type="project" value="UniProtKB-KW"/>
</dbReference>
<dbReference type="GeneID" id="20230761"/>
<dbReference type="STRING" id="225164.V4CGK3"/>
<evidence type="ECO:0000259" key="13">
    <source>
        <dbReference type="PROSITE" id="PS50868"/>
    </source>
</evidence>
<proteinExistence type="predicted"/>
<dbReference type="RefSeq" id="XP_009047854.1">
    <property type="nucleotide sequence ID" value="XM_009049606.1"/>
</dbReference>
<dbReference type="CDD" id="cd01395">
    <property type="entry name" value="HMT_MBD"/>
    <property type="match status" value="1"/>
</dbReference>
<evidence type="ECO:0000313" key="15">
    <source>
        <dbReference type="EMBL" id="ESP01220.1"/>
    </source>
</evidence>
<dbReference type="InterPro" id="IPR001214">
    <property type="entry name" value="SET_dom"/>
</dbReference>
<accession>V4CGK3</accession>
<evidence type="ECO:0000313" key="16">
    <source>
        <dbReference type="Proteomes" id="UP000030746"/>
    </source>
</evidence>
<dbReference type="SMART" id="SM00391">
    <property type="entry name" value="MBD"/>
    <property type="match status" value="1"/>
</dbReference>
<dbReference type="Gene3D" id="3.30.890.10">
    <property type="entry name" value="Methyl-cpg-binding Protein 2, Chain A"/>
    <property type="match status" value="1"/>
</dbReference>
<dbReference type="InterPro" id="IPR046341">
    <property type="entry name" value="SET_dom_sf"/>
</dbReference>
<dbReference type="OMA" id="DWDVIYK"/>
<keyword evidence="3" id="KW-0158">Chromosome</keyword>
<dbReference type="PANTHER" id="PTHR46024">
    <property type="entry name" value="HISTONE-LYSINE N-METHYLTRANSFERASE EGGLESS"/>
    <property type="match status" value="1"/>
</dbReference>
<evidence type="ECO:0000256" key="5">
    <source>
        <dbReference type="ARBA" id="ARBA00022679"/>
    </source>
</evidence>
<dbReference type="OrthoDB" id="5792673at2759"/>
<evidence type="ECO:0000256" key="1">
    <source>
        <dbReference type="ARBA" id="ARBA00004123"/>
    </source>
</evidence>
<evidence type="ECO:0000256" key="7">
    <source>
        <dbReference type="ARBA" id="ARBA00022723"/>
    </source>
</evidence>
<dbReference type="SMART" id="SM00468">
    <property type="entry name" value="PreSET"/>
    <property type="match status" value="1"/>
</dbReference>
<evidence type="ECO:0000256" key="2">
    <source>
        <dbReference type="ARBA" id="ARBA00004286"/>
    </source>
</evidence>
<dbReference type="InterPro" id="IPR003616">
    <property type="entry name" value="Post-SET_dom"/>
</dbReference>
<dbReference type="PROSITE" id="PS50868">
    <property type="entry name" value="POST_SET"/>
    <property type="match status" value="1"/>
</dbReference>
<dbReference type="KEGG" id="lgi:LOTGIDRAFT_111681"/>
<evidence type="ECO:0008006" key="17">
    <source>
        <dbReference type="Google" id="ProtNLM"/>
    </source>
</evidence>
<keyword evidence="8" id="KW-0862">Zinc</keyword>
<evidence type="ECO:0000259" key="11">
    <source>
        <dbReference type="PROSITE" id="PS50280"/>
    </source>
</evidence>
<feature type="compositionally biased region" description="Acidic residues" evidence="10">
    <location>
        <begin position="518"/>
        <end position="534"/>
    </location>
</feature>
<evidence type="ECO:0000256" key="4">
    <source>
        <dbReference type="ARBA" id="ARBA00022603"/>
    </source>
</evidence>
<dbReference type="SMART" id="SM00317">
    <property type="entry name" value="SET"/>
    <property type="match status" value="1"/>
</dbReference>
<dbReference type="PANTHER" id="PTHR46024:SF1">
    <property type="entry name" value="HISTONE-LYSINE N-METHYLTRANSFERASE EGGLESS"/>
    <property type="match status" value="1"/>
</dbReference>
<dbReference type="GO" id="GO:0010629">
    <property type="term" value="P:negative regulation of gene expression"/>
    <property type="evidence" value="ECO:0007669"/>
    <property type="project" value="TreeGrafter"/>
</dbReference>
<dbReference type="PROSITE" id="PS50867">
    <property type="entry name" value="PRE_SET"/>
    <property type="match status" value="1"/>
</dbReference>
<feature type="domain" description="Post-SET" evidence="13">
    <location>
        <begin position="648"/>
        <end position="664"/>
    </location>
</feature>
<dbReference type="CDD" id="cd10517">
    <property type="entry name" value="SET_SETDB1"/>
    <property type="match status" value="1"/>
</dbReference>
<dbReference type="Gene3D" id="2.30.30.140">
    <property type="match status" value="1"/>
</dbReference>
<sequence length="664" mass="77129">YRFLIFFDDGYAQYTKASEIHKVVSQSDNVWEDVYPESQDFIRDYLSQYPERPMVRLQKGQGVQTEWNGRWWTAKVMEVDASLVKMYFQADKRTEWIYRGSTRLEPLFKALKTVPSHNSKFKKLAHNKKPILSFYLKMYISDLSHSKYSLANLEAHKGSSKGRRNDPNSKKPRIVYTRGEEEKGNILTIYFTQFLINIVFILVPHRCSSKCLKDVEEDPTKHRGRNPLLIPLLCSWERHVCKIKQSGKRHVIYRTPCARRLRTIEEVDRYLRLTNSNLTIDLFCLDPYLHTHTEFVPIKTFCDIKDLSYGKENVPISCVNGIDRQYPDYVEYSTVRMPAKGVKLNLDPDFLPGCDCTDGCRDSSKCACRQLSVEHTTALGEKDPTIGYKHRRLNEPIFTGIVECNVNCKCDKRCHNKVVQNGLNLRLQVFKTEKRGWGLRCLDDIPKGGFICIYAGQLLTDTGANEVNYIIEYFGIFQDGKQYGDEYLAELDFIEVVERQKEGYESDVEEPDSHIEEDIADEEDEEEEEEEEFEGTQHNSGSDSEFYFANPVAIYVVNFLADKRPNHPGTRSFFEDNQMCYIMDAKSMGNIGRYLNHSCEPNVFVQNIFVDTHDLRYPWVTFFAGMYIRAGTELTWDYNYEVGSVPDKVLYCYCGSSQCRGRLL</sequence>
<comment type="subcellular location">
    <subcellularLocation>
        <location evidence="2">Chromosome</location>
    </subcellularLocation>
    <subcellularLocation>
        <location evidence="1">Nucleus</location>
    </subcellularLocation>
</comment>
<dbReference type="InterPro" id="IPR001739">
    <property type="entry name" value="Methyl_CpG_DNA-bd"/>
</dbReference>
<evidence type="ECO:0000256" key="6">
    <source>
        <dbReference type="ARBA" id="ARBA00022691"/>
    </source>
</evidence>
<name>V4CGK3_LOTGI</name>
<organism evidence="15 16">
    <name type="scientific">Lottia gigantea</name>
    <name type="common">Giant owl limpet</name>
    <dbReference type="NCBI Taxonomy" id="225164"/>
    <lineage>
        <taxon>Eukaryota</taxon>
        <taxon>Metazoa</taxon>
        <taxon>Spiralia</taxon>
        <taxon>Lophotrochozoa</taxon>
        <taxon>Mollusca</taxon>
        <taxon>Gastropoda</taxon>
        <taxon>Patellogastropoda</taxon>
        <taxon>Lottioidea</taxon>
        <taxon>Lottiidae</taxon>
        <taxon>Lottia</taxon>
    </lineage>
</organism>
<dbReference type="InterPro" id="IPR007728">
    <property type="entry name" value="Pre-SET_dom"/>
</dbReference>
<dbReference type="GO" id="GO:0046974">
    <property type="term" value="F:histone H3K9 methyltransferase activity"/>
    <property type="evidence" value="ECO:0007669"/>
    <property type="project" value="TreeGrafter"/>
</dbReference>
<feature type="domain" description="SET" evidence="11">
    <location>
        <begin position="425"/>
        <end position="639"/>
    </location>
</feature>
<dbReference type="CTD" id="20230761"/>
<dbReference type="GO" id="GO:0003677">
    <property type="term" value="F:DNA binding"/>
    <property type="evidence" value="ECO:0007669"/>
    <property type="project" value="InterPro"/>
</dbReference>